<accession>A0ABW5PB43</accession>
<dbReference type="Gene3D" id="1.10.10.60">
    <property type="entry name" value="Homeodomain-like"/>
    <property type="match status" value="1"/>
</dbReference>
<dbReference type="InterPro" id="IPR003313">
    <property type="entry name" value="AraC-bd"/>
</dbReference>
<dbReference type="PROSITE" id="PS01124">
    <property type="entry name" value="HTH_ARAC_FAMILY_2"/>
    <property type="match status" value="1"/>
</dbReference>
<feature type="domain" description="HTH araC/xylS-type" evidence="4">
    <location>
        <begin position="174"/>
        <end position="274"/>
    </location>
</feature>
<dbReference type="SUPFAM" id="SSF51215">
    <property type="entry name" value="Regulatory protein AraC"/>
    <property type="match status" value="1"/>
</dbReference>
<dbReference type="Proteomes" id="UP001597541">
    <property type="component" value="Unassembled WGS sequence"/>
</dbReference>
<evidence type="ECO:0000259" key="4">
    <source>
        <dbReference type="PROSITE" id="PS01124"/>
    </source>
</evidence>
<evidence type="ECO:0000256" key="3">
    <source>
        <dbReference type="ARBA" id="ARBA00023163"/>
    </source>
</evidence>
<organism evidence="5 6">
    <name type="scientific">Paenibacillus gansuensis</name>
    <dbReference type="NCBI Taxonomy" id="306542"/>
    <lineage>
        <taxon>Bacteria</taxon>
        <taxon>Bacillati</taxon>
        <taxon>Bacillota</taxon>
        <taxon>Bacilli</taxon>
        <taxon>Bacillales</taxon>
        <taxon>Paenibacillaceae</taxon>
        <taxon>Paenibacillus</taxon>
    </lineage>
</organism>
<dbReference type="EMBL" id="JBHUME010000005">
    <property type="protein sequence ID" value="MFD2611743.1"/>
    <property type="molecule type" value="Genomic_DNA"/>
</dbReference>
<proteinExistence type="predicted"/>
<keyword evidence="2" id="KW-0238">DNA-binding</keyword>
<dbReference type="SMART" id="SM00342">
    <property type="entry name" value="HTH_ARAC"/>
    <property type="match status" value="1"/>
</dbReference>
<dbReference type="PANTHER" id="PTHR43280">
    <property type="entry name" value="ARAC-FAMILY TRANSCRIPTIONAL REGULATOR"/>
    <property type="match status" value="1"/>
</dbReference>
<dbReference type="InterPro" id="IPR018060">
    <property type="entry name" value="HTH_AraC"/>
</dbReference>
<dbReference type="InterPro" id="IPR020449">
    <property type="entry name" value="Tscrpt_reg_AraC-type_HTH"/>
</dbReference>
<evidence type="ECO:0000256" key="2">
    <source>
        <dbReference type="ARBA" id="ARBA00023125"/>
    </source>
</evidence>
<evidence type="ECO:0000313" key="6">
    <source>
        <dbReference type="Proteomes" id="UP001597541"/>
    </source>
</evidence>
<keyword evidence="6" id="KW-1185">Reference proteome</keyword>
<comment type="caution">
    <text evidence="5">The sequence shown here is derived from an EMBL/GenBank/DDBJ whole genome shotgun (WGS) entry which is preliminary data.</text>
</comment>
<dbReference type="PRINTS" id="PR00032">
    <property type="entry name" value="HTHARAC"/>
</dbReference>
<dbReference type="Pfam" id="PF02311">
    <property type="entry name" value="AraC_binding"/>
    <property type="match status" value="1"/>
</dbReference>
<dbReference type="SUPFAM" id="SSF46689">
    <property type="entry name" value="Homeodomain-like"/>
    <property type="match status" value="2"/>
</dbReference>
<reference evidence="6" key="1">
    <citation type="journal article" date="2019" name="Int. J. Syst. Evol. Microbiol.">
        <title>The Global Catalogue of Microorganisms (GCM) 10K type strain sequencing project: providing services to taxonomists for standard genome sequencing and annotation.</title>
        <authorList>
            <consortium name="The Broad Institute Genomics Platform"/>
            <consortium name="The Broad Institute Genome Sequencing Center for Infectious Disease"/>
            <person name="Wu L."/>
            <person name="Ma J."/>
        </authorList>
    </citation>
    <scope>NUCLEOTIDE SEQUENCE [LARGE SCALE GENOMIC DNA]</scope>
    <source>
        <strain evidence="6">KCTC 3950</strain>
    </source>
</reference>
<dbReference type="PANTHER" id="PTHR43280:SF2">
    <property type="entry name" value="HTH-TYPE TRANSCRIPTIONAL REGULATOR EXSA"/>
    <property type="match status" value="1"/>
</dbReference>
<keyword evidence="3" id="KW-0804">Transcription</keyword>
<evidence type="ECO:0000256" key="1">
    <source>
        <dbReference type="ARBA" id="ARBA00023015"/>
    </source>
</evidence>
<dbReference type="InterPro" id="IPR037923">
    <property type="entry name" value="HTH-like"/>
</dbReference>
<sequence>MTEPWIRFLLPVPEQTLPFYIDSIGYNNHEQFMSRPEGYPCYHWLHTASGSGIIHLESHSVTLPENHGILLLPGVAHEYEAVGERWSTYYLTFNGQLVNETAASLGIRFSSVYHWHIGSAFKQVLPSMISGVEAYRDITGLDHSIEVYRFLVELKKHGKVDNQPSFYSLKERLLPLLQFLESEYRDPDLDMNTMAAILDISARQLNSLFRKAFGYTPYQYLISLRLLKAKQFLIMDRRLTVQSVSAMTGFREASHFIATFRKAEGMTPEKFRLMHGRSPDNAAAARQ</sequence>
<dbReference type="InterPro" id="IPR018062">
    <property type="entry name" value="HTH_AraC-typ_CS"/>
</dbReference>
<keyword evidence="1" id="KW-0805">Transcription regulation</keyword>
<dbReference type="PROSITE" id="PS00041">
    <property type="entry name" value="HTH_ARAC_FAMILY_1"/>
    <property type="match status" value="1"/>
</dbReference>
<evidence type="ECO:0000313" key="5">
    <source>
        <dbReference type="EMBL" id="MFD2611743.1"/>
    </source>
</evidence>
<name>A0ABW5PB43_9BACL</name>
<dbReference type="Pfam" id="PF12833">
    <property type="entry name" value="HTH_18"/>
    <property type="match status" value="1"/>
</dbReference>
<dbReference type="InterPro" id="IPR009057">
    <property type="entry name" value="Homeodomain-like_sf"/>
</dbReference>
<gene>
    <name evidence="5" type="ORF">ACFSUF_04825</name>
</gene>
<dbReference type="Gene3D" id="2.60.120.280">
    <property type="entry name" value="Regulatory protein AraC"/>
    <property type="match status" value="1"/>
</dbReference>
<protein>
    <submittedName>
        <fullName evidence="5">AraC family transcriptional regulator</fullName>
    </submittedName>
</protein>
<dbReference type="RefSeq" id="WP_377600679.1">
    <property type="nucleotide sequence ID" value="NZ_JBHUME010000005.1"/>
</dbReference>